<feature type="transmembrane region" description="Helical" evidence="5">
    <location>
        <begin position="190"/>
        <end position="207"/>
    </location>
</feature>
<proteinExistence type="inferred from homology"/>
<protein>
    <recommendedName>
        <fullName evidence="5">Sec-independent protein translocase protein TatC</fullName>
    </recommendedName>
</protein>
<dbReference type="GO" id="GO:0009977">
    <property type="term" value="F:proton motive force dependent protein transmembrane transporter activity"/>
    <property type="evidence" value="ECO:0007669"/>
    <property type="project" value="TreeGrafter"/>
</dbReference>
<evidence type="ECO:0000256" key="6">
    <source>
        <dbReference type="SAM" id="MobiDB-lite"/>
    </source>
</evidence>
<reference evidence="7 8" key="1">
    <citation type="submission" date="2020-02" db="EMBL/GenBank/DDBJ databases">
        <authorList>
            <person name="Hogendoorn C."/>
        </authorList>
    </citation>
    <scope>NUCLEOTIDE SEQUENCE [LARGE SCALE GENOMIC DNA]</scope>
    <source>
        <strain evidence="7">R501</strain>
    </source>
</reference>
<dbReference type="InterPro" id="IPR002033">
    <property type="entry name" value="TatC"/>
</dbReference>
<comment type="subunit">
    <text evidence="5">Forms a complex with TatA.</text>
</comment>
<feature type="transmembrane region" description="Helical" evidence="5">
    <location>
        <begin position="73"/>
        <end position="94"/>
    </location>
</feature>
<dbReference type="Pfam" id="PF00902">
    <property type="entry name" value="TatC"/>
    <property type="match status" value="1"/>
</dbReference>
<feature type="transmembrane region" description="Helical" evidence="5">
    <location>
        <begin position="101"/>
        <end position="125"/>
    </location>
</feature>
<name>A0A6F8ZF10_9FIRM</name>
<feature type="region of interest" description="Disordered" evidence="6">
    <location>
        <begin position="243"/>
        <end position="266"/>
    </location>
</feature>
<keyword evidence="8" id="KW-1185">Reference proteome</keyword>
<comment type="function">
    <text evidence="5">Part of the twin-arginine translocation (Tat) system that transports large folded proteins containing a characteristic twin-arginine motif in their signal peptide across membranes.</text>
</comment>
<keyword evidence="5" id="KW-0813">Transport</keyword>
<dbReference type="PRINTS" id="PR01840">
    <property type="entry name" value="TATCFAMILY"/>
</dbReference>
<gene>
    <name evidence="5 7" type="primary">tatC</name>
    <name evidence="7" type="ORF">R50_0829</name>
</gene>
<evidence type="ECO:0000256" key="4">
    <source>
        <dbReference type="ARBA" id="ARBA00023136"/>
    </source>
</evidence>
<dbReference type="GO" id="GO:0065002">
    <property type="term" value="P:intracellular protein transmembrane transport"/>
    <property type="evidence" value="ECO:0007669"/>
    <property type="project" value="TreeGrafter"/>
</dbReference>
<dbReference type="PANTHER" id="PTHR30371:SF0">
    <property type="entry name" value="SEC-INDEPENDENT PROTEIN TRANSLOCASE PROTEIN TATC, CHLOROPLASTIC-RELATED"/>
    <property type="match status" value="1"/>
</dbReference>
<dbReference type="Proteomes" id="UP000503399">
    <property type="component" value="Chromosome"/>
</dbReference>
<sequence length="266" mass="29201">MMHDKEMPLEDHLEELRSRILVMLGVVAVLFLGGFFFTRPILHWLIERSTLSHVIVTGVTEAFFSLIRVDFILALVLASPVILYEIAAFVFPGLTDQERRLVIWVLGPGLILFLLGSAAGFFWFVPVVLHVMISFTGNGIEPLFTLNNYLSFLVDLSLPFGVVAEMPLVSAVLARAGLLSPGFFRRNRRYALLLSFVVSAALAPPDAFSMLAMAVPIYLIFELSALVARLFYRPGAVGVEVAEEVAPTEPAPPPTPLPPERPGPSA</sequence>
<dbReference type="EMBL" id="LR778114">
    <property type="protein sequence ID" value="CAB1128335.1"/>
    <property type="molecule type" value="Genomic_DNA"/>
</dbReference>
<dbReference type="GO" id="GO:0043953">
    <property type="term" value="P:protein transport by the Tat complex"/>
    <property type="evidence" value="ECO:0007669"/>
    <property type="project" value="UniProtKB-UniRule"/>
</dbReference>
<dbReference type="GO" id="GO:0033281">
    <property type="term" value="C:TAT protein transport complex"/>
    <property type="evidence" value="ECO:0007669"/>
    <property type="project" value="UniProtKB-UniRule"/>
</dbReference>
<comment type="caution">
    <text evidence="5">Lacks conserved residue(s) required for the propagation of feature annotation.</text>
</comment>
<evidence type="ECO:0000313" key="7">
    <source>
        <dbReference type="EMBL" id="CAB1128335.1"/>
    </source>
</evidence>
<evidence type="ECO:0000256" key="5">
    <source>
        <dbReference type="HAMAP-Rule" id="MF_00902"/>
    </source>
</evidence>
<keyword evidence="5" id="KW-1003">Cell membrane</keyword>
<dbReference type="HAMAP" id="MF_00902">
    <property type="entry name" value="TatC"/>
    <property type="match status" value="1"/>
</dbReference>
<organism evidence="7 8">
    <name type="scientific">Candidatus Hydrogenisulfobacillus filiaventi</name>
    <dbReference type="NCBI Taxonomy" id="2707344"/>
    <lineage>
        <taxon>Bacteria</taxon>
        <taxon>Bacillati</taxon>
        <taxon>Bacillota</taxon>
        <taxon>Clostridia</taxon>
        <taxon>Eubacteriales</taxon>
        <taxon>Clostridiales Family XVII. Incertae Sedis</taxon>
        <taxon>Candidatus Hydrogenisulfobacillus</taxon>
    </lineage>
</organism>
<dbReference type="NCBIfam" id="TIGR00945">
    <property type="entry name" value="tatC"/>
    <property type="match status" value="1"/>
</dbReference>
<comment type="subcellular location">
    <subcellularLocation>
        <location evidence="5">Cell membrane</location>
        <topology evidence="5">Multi-pass membrane protein</topology>
    </subcellularLocation>
    <subcellularLocation>
        <location evidence="1">Membrane</location>
        <topology evidence="1">Multi-pass membrane protein</topology>
    </subcellularLocation>
</comment>
<feature type="transmembrane region" description="Helical" evidence="5">
    <location>
        <begin position="156"/>
        <end position="178"/>
    </location>
</feature>
<comment type="similarity">
    <text evidence="5">Belongs to the TatC family.</text>
</comment>
<dbReference type="PANTHER" id="PTHR30371">
    <property type="entry name" value="SEC-INDEPENDENT PROTEIN TRANSLOCASE PROTEIN TATC"/>
    <property type="match status" value="1"/>
</dbReference>
<keyword evidence="5" id="KW-0811">Translocation</keyword>
<feature type="compositionally biased region" description="Pro residues" evidence="6">
    <location>
        <begin position="249"/>
        <end position="266"/>
    </location>
</feature>
<feature type="transmembrane region" description="Helical" evidence="5">
    <location>
        <begin position="20"/>
        <end position="38"/>
    </location>
</feature>
<keyword evidence="5" id="KW-0653">Protein transport</keyword>
<keyword evidence="3 5" id="KW-1133">Transmembrane helix</keyword>
<evidence type="ECO:0000256" key="3">
    <source>
        <dbReference type="ARBA" id="ARBA00022989"/>
    </source>
</evidence>
<evidence type="ECO:0000256" key="2">
    <source>
        <dbReference type="ARBA" id="ARBA00022692"/>
    </source>
</evidence>
<evidence type="ECO:0000256" key="1">
    <source>
        <dbReference type="ARBA" id="ARBA00004141"/>
    </source>
</evidence>
<accession>A0A6F8ZF10</accession>
<dbReference type="KEGG" id="hfv:R50_0829"/>
<evidence type="ECO:0000313" key="8">
    <source>
        <dbReference type="Proteomes" id="UP000503399"/>
    </source>
</evidence>
<keyword evidence="4 5" id="KW-0472">Membrane</keyword>
<dbReference type="AlphaFoldDB" id="A0A6F8ZF10"/>
<keyword evidence="2 5" id="KW-0812">Transmembrane</keyword>